<evidence type="ECO:0000256" key="1">
    <source>
        <dbReference type="ARBA" id="ARBA00022737"/>
    </source>
</evidence>
<dbReference type="InterPro" id="IPR012677">
    <property type="entry name" value="Nucleotide-bd_a/b_plait_sf"/>
</dbReference>
<dbReference type="InterPro" id="IPR035979">
    <property type="entry name" value="RBD_domain_sf"/>
</dbReference>
<dbReference type="SMART" id="SM00360">
    <property type="entry name" value="RRM"/>
    <property type="match status" value="1"/>
</dbReference>
<dbReference type="Pfam" id="PF00076">
    <property type="entry name" value="RRM_1"/>
    <property type="match status" value="1"/>
</dbReference>
<organism evidence="5 6">
    <name type="scientific">Leishmania martiniquensis</name>
    <dbReference type="NCBI Taxonomy" id="1580590"/>
    <lineage>
        <taxon>Eukaryota</taxon>
        <taxon>Discoba</taxon>
        <taxon>Euglenozoa</taxon>
        <taxon>Kinetoplastea</taxon>
        <taxon>Metakinetoplastina</taxon>
        <taxon>Trypanosomatida</taxon>
        <taxon>Trypanosomatidae</taxon>
        <taxon>Leishmaniinae</taxon>
        <taxon>Leishmania</taxon>
    </lineage>
</organism>
<name>A0A836GVQ0_9TRYP</name>
<dbReference type="PROSITE" id="PS50102">
    <property type="entry name" value="RRM"/>
    <property type="match status" value="1"/>
</dbReference>
<dbReference type="Gene3D" id="3.30.70.330">
    <property type="match status" value="1"/>
</dbReference>
<sequence length="147" mass="16511">MRDFTALFPFSCALNVIDPHACTHGYPRIGPVLSAPCNSIKVPFTFTPSSTNLFIRYLPREVDDNRLREIFSVFGNITSSMVMRDIHSGQSLGTAFVRYEAHEEAVRALLLQRRCLLSQSFFTGKGVVRDYFASLSSCGVRGWQILV</sequence>
<dbReference type="KEGG" id="lmat:92516587"/>
<dbReference type="InterPro" id="IPR000504">
    <property type="entry name" value="RRM_dom"/>
</dbReference>
<dbReference type="SUPFAM" id="SSF54928">
    <property type="entry name" value="RNA-binding domain, RBD"/>
    <property type="match status" value="1"/>
</dbReference>
<evidence type="ECO:0000259" key="4">
    <source>
        <dbReference type="PROSITE" id="PS50102"/>
    </source>
</evidence>
<protein>
    <recommendedName>
        <fullName evidence="4">RRM domain-containing protein</fullName>
    </recommendedName>
</protein>
<dbReference type="AlphaFoldDB" id="A0A836GVQ0"/>
<reference evidence="6" key="2">
    <citation type="journal article" date="2021" name="Sci. Data">
        <title>Chromosome-scale genome sequencing, assembly and annotation of six genomes from subfamily Leishmaniinae.</title>
        <authorList>
            <person name="Almutairi H."/>
            <person name="Urbaniak M.D."/>
            <person name="Bates M.D."/>
            <person name="Jariyapan N."/>
            <person name="Kwakye-Nuako G."/>
            <person name="Thomaz Soccol V."/>
            <person name="Al-Salem W.S."/>
            <person name="Dillon R.J."/>
            <person name="Bates P.A."/>
            <person name="Gatherer D."/>
        </authorList>
    </citation>
    <scope>NUCLEOTIDE SEQUENCE [LARGE SCALE GENOMIC DNA]</scope>
</reference>
<evidence type="ECO:0000313" key="6">
    <source>
        <dbReference type="Proteomes" id="UP000673552"/>
    </source>
</evidence>
<keyword evidence="6" id="KW-1185">Reference proteome</keyword>
<evidence type="ECO:0000256" key="3">
    <source>
        <dbReference type="PROSITE-ProRule" id="PRU00176"/>
    </source>
</evidence>
<dbReference type="GeneID" id="92516587"/>
<proteinExistence type="predicted"/>
<dbReference type="RefSeq" id="XP_067179422.1">
    <property type="nucleotide sequence ID" value="XM_067324075.1"/>
</dbReference>
<dbReference type="EMBL" id="JAFEUZ010000018">
    <property type="protein sequence ID" value="KAG5480989.1"/>
    <property type="molecule type" value="Genomic_DNA"/>
</dbReference>
<evidence type="ECO:0000313" key="5">
    <source>
        <dbReference type="EMBL" id="KAG5480989.1"/>
    </source>
</evidence>
<reference evidence="6" key="1">
    <citation type="journal article" date="2021" name="Microbiol. Resour. Announc.">
        <title>LGAAP: Leishmaniinae Genome Assembly and Annotation Pipeline.</title>
        <authorList>
            <person name="Almutairi H."/>
            <person name="Urbaniak M.D."/>
            <person name="Bates M.D."/>
            <person name="Jariyapan N."/>
            <person name="Kwakye-Nuako G."/>
            <person name="Thomaz-Soccol V."/>
            <person name="Al-Salem W.S."/>
            <person name="Dillon R.J."/>
            <person name="Bates P.A."/>
            <person name="Gatherer D."/>
        </authorList>
    </citation>
    <scope>NUCLEOTIDE SEQUENCE [LARGE SCALE GENOMIC DNA]</scope>
</reference>
<evidence type="ECO:0000256" key="2">
    <source>
        <dbReference type="ARBA" id="ARBA00022884"/>
    </source>
</evidence>
<feature type="domain" description="RRM" evidence="4">
    <location>
        <begin position="51"/>
        <end position="134"/>
    </location>
</feature>
<dbReference type="PANTHER" id="PTHR24012">
    <property type="entry name" value="RNA BINDING PROTEIN"/>
    <property type="match status" value="1"/>
</dbReference>
<accession>A0A836GVQ0</accession>
<keyword evidence="2 3" id="KW-0694">RNA-binding</keyword>
<dbReference type="GO" id="GO:0003723">
    <property type="term" value="F:RNA binding"/>
    <property type="evidence" value="ECO:0007669"/>
    <property type="project" value="UniProtKB-UniRule"/>
</dbReference>
<gene>
    <name evidence="5" type="ORF">LSCM1_06663</name>
</gene>
<dbReference type="OrthoDB" id="266020at2759"/>
<dbReference type="Proteomes" id="UP000673552">
    <property type="component" value="Unassembled WGS sequence"/>
</dbReference>
<comment type="caution">
    <text evidence="5">The sequence shown here is derived from an EMBL/GenBank/DDBJ whole genome shotgun (WGS) entry which is preliminary data.</text>
</comment>
<keyword evidence="1" id="KW-0677">Repeat</keyword>